<evidence type="ECO:0000313" key="1">
    <source>
        <dbReference type="EMBL" id="CAB4972499.1"/>
    </source>
</evidence>
<dbReference type="EMBL" id="CAFBNE010000217">
    <property type="protein sequence ID" value="CAB4972499.1"/>
    <property type="molecule type" value="Genomic_DNA"/>
</dbReference>
<name>A0A6J7M2B2_9ZZZZ</name>
<proteinExistence type="predicted"/>
<dbReference type="AlphaFoldDB" id="A0A6J7M2B2"/>
<gene>
    <name evidence="1" type="ORF">UFOPK3772_03497</name>
</gene>
<reference evidence="1" key="1">
    <citation type="submission" date="2020-05" db="EMBL/GenBank/DDBJ databases">
        <authorList>
            <person name="Chiriac C."/>
            <person name="Salcher M."/>
            <person name="Ghai R."/>
            <person name="Kavagutti S V."/>
        </authorList>
    </citation>
    <scope>NUCLEOTIDE SEQUENCE</scope>
</reference>
<accession>A0A6J7M2B2</accession>
<dbReference type="InterPro" id="IPR027417">
    <property type="entry name" value="P-loop_NTPase"/>
</dbReference>
<protein>
    <submittedName>
        <fullName evidence="1">Unannotated protein</fullName>
    </submittedName>
</protein>
<organism evidence="1">
    <name type="scientific">freshwater metagenome</name>
    <dbReference type="NCBI Taxonomy" id="449393"/>
    <lineage>
        <taxon>unclassified sequences</taxon>
        <taxon>metagenomes</taxon>
        <taxon>ecological metagenomes</taxon>
    </lineage>
</organism>
<sequence length="339" mass="37922">MITIHCGLHKTGSSSIQLALELCSKRGRKIVTPNQGNDRSQHGWRERLSKVAIAQDVIFSDENLLGSPYEAYQLAPERVAMLREVLRGRTYQIVVYLRPHVDWLPSVYLQGVQEGRTIGPEDFWTSIKDEPYLRWVNLMELLQGESGAVRVIARAHTRSRDAVADFFEVVGLGKPPRTGKTMIRENVSIGAAQAPLLRELNSRKDVGDYERSMFRAMFQRQLAGGALEGLSPFPLSVQSEISSSYEGDWFDCAARYVPDEESSVFHAEANRYDTGAEPYAGGSIQDALVEEEALRSLQVLALSQQGHATSKLSRLAAKLRDDPQGLSFSLIRRIRRPCC</sequence>
<dbReference type="SUPFAM" id="SSF52540">
    <property type="entry name" value="P-loop containing nucleoside triphosphate hydrolases"/>
    <property type="match status" value="1"/>
</dbReference>